<evidence type="ECO:0000256" key="2">
    <source>
        <dbReference type="ARBA" id="ARBA00022801"/>
    </source>
</evidence>
<feature type="compositionally biased region" description="Polar residues" evidence="3">
    <location>
        <begin position="543"/>
        <end position="561"/>
    </location>
</feature>
<dbReference type="Proteomes" id="UP000004090">
    <property type="component" value="Unassembled WGS sequence"/>
</dbReference>
<dbReference type="EMBL" id="ABAW02000010">
    <property type="protein sequence ID" value="EDP12254.1"/>
    <property type="molecule type" value="Genomic_DNA"/>
</dbReference>
<protein>
    <submittedName>
        <fullName evidence="6">Glycosyl hydrolase family 20, catalytic domain protein</fullName>
    </submittedName>
</protein>
<keyword evidence="4" id="KW-1133">Transmembrane helix</keyword>
<keyword evidence="4" id="KW-0812">Transmembrane</keyword>
<evidence type="ECO:0000313" key="7">
    <source>
        <dbReference type="Proteomes" id="UP000004090"/>
    </source>
</evidence>
<dbReference type="PANTHER" id="PTHR43678">
    <property type="entry name" value="PUTATIVE (AFU_ORTHOLOGUE AFUA_2G00640)-RELATED"/>
    <property type="match status" value="1"/>
</dbReference>
<dbReference type="Pfam" id="PF00728">
    <property type="entry name" value="Glyco_hydro_20"/>
    <property type="match status" value="1"/>
</dbReference>
<dbReference type="Gene3D" id="1.20.1270.90">
    <property type="entry name" value="AF1782-like"/>
    <property type="match status" value="2"/>
</dbReference>
<comment type="similarity">
    <text evidence="1">Belongs to the glycosyl hydrolase 20 family.</text>
</comment>
<gene>
    <name evidence="6" type="ORF">EUBDOL_00163</name>
</gene>
<keyword evidence="4" id="KW-0472">Membrane</keyword>
<evidence type="ECO:0000256" key="4">
    <source>
        <dbReference type="SAM" id="Phobius"/>
    </source>
</evidence>
<dbReference type="InterPro" id="IPR052764">
    <property type="entry name" value="GH20_Enzymes"/>
</dbReference>
<feature type="transmembrane region" description="Helical" evidence="4">
    <location>
        <begin position="567"/>
        <end position="586"/>
    </location>
</feature>
<sequence>MIAKLKALHYNEYGFHVSKGDMDMKFMKKLLVASLAMVCAFGGAKLTSGTVTTVKAAENENLKSVFSIDAGRKYFSTEQLKTIIERAYKNGYTDVQILLGNDALRFFLDDMSLEVNGKQYDSNAVKEALTKGNQSYYNDPNGNALTQAEMDEILAYAAERGMNIIPVINSPGHMDSILVAMETLGIQNPQFDGSVRTVDLDNEEAVAFTKALVKKYAEYFGSKSVEIFNLGCDEYANDKNTGGWANLQKSGLYKKFVAYVNDLSAIVKAAGMKPMCFNDGIYYNSKEEFGTFDKDLIISYWTSGWWGYDVAKPSFFAERGHKILNTNDGWYWVIGNYDKSEHGNGYTYDSAVNGIKGKDFTSVTGAKPEDNLDLIGSMQAVWCDYPEEVYEEDVVLGLMDLFSETHSEYLIRPADYTKVDEAISKIPTDLSVYTDESVKVLNDATAAVIRNKRVTEQAVVDGYADAINKAVEGLVFKAADYSKVDQAIEKANALNKKDYKNFELVEKAINAVERGLDIRSQDKVDAMAAAIEEAIANLELNKGQEQGTTKPENGTSGNVNTGDSTNMLAWGVLLAASLGLAGFILVKKAKARE</sequence>
<proteinExistence type="inferred from homology"/>
<dbReference type="GO" id="GO:0005975">
    <property type="term" value="P:carbohydrate metabolic process"/>
    <property type="evidence" value="ECO:0007669"/>
    <property type="project" value="InterPro"/>
</dbReference>
<dbReference type="PANTHER" id="PTHR43678:SF1">
    <property type="entry name" value="BETA-N-ACETYLHEXOSAMINIDASE"/>
    <property type="match status" value="1"/>
</dbReference>
<dbReference type="AlphaFoldDB" id="A8R830"/>
<dbReference type="SUPFAM" id="SSF51445">
    <property type="entry name" value="(Trans)glycosidases"/>
    <property type="match status" value="1"/>
</dbReference>
<organism evidence="6 7">
    <name type="scientific">Amedibacillus dolichus DSM 3991</name>
    <dbReference type="NCBI Taxonomy" id="428127"/>
    <lineage>
        <taxon>Bacteria</taxon>
        <taxon>Bacillati</taxon>
        <taxon>Bacillota</taxon>
        <taxon>Erysipelotrichia</taxon>
        <taxon>Erysipelotrichales</taxon>
        <taxon>Erysipelotrichaceae</taxon>
        <taxon>Amedibacillus</taxon>
    </lineage>
</organism>
<evidence type="ECO:0000259" key="5">
    <source>
        <dbReference type="Pfam" id="PF00728"/>
    </source>
</evidence>
<keyword evidence="2 6" id="KW-0378">Hydrolase</keyword>
<feature type="region of interest" description="Disordered" evidence="3">
    <location>
        <begin position="541"/>
        <end position="561"/>
    </location>
</feature>
<dbReference type="CDD" id="cd06564">
    <property type="entry name" value="GH20_DspB_LnbB-like"/>
    <property type="match status" value="1"/>
</dbReference>
<comment type="caution">
    <text evidence="6">The sequence shown here is derived from an EMBL/GenBank/DDBJ whole genome shotgun (WGS) entry which is preliminary data.</text>
</comment>
<reference evidence="6 7" key="1">
    <citation type="submission" date="2007-09" db="EMBL/GenBank/DDBJ databases">
        <title>Draft genome sequence of Eubacterium dolichum (DSM 3991).</title>
        <authorList>
            <person name="Sudarsanam P."/>
            <person name="Ley R."/>
            <person name="Guruge J."/>
            <person name="Turnbaugh P.J."/>
            <person name="Mahowald M."/>
            <person name="Liep D."/>
            <person name="Gordon J."/>
        </authorList>
    </citation>
    <scope>NUCLEOTIDE SEQUENCE [LARGE SCALE GENOMIC DNA]</scope>
    <source>
        <strain evidence="6 7">DSM 3991</strain>
    </source>
</reference>
<reference evidence="6 7" key="2">
    <citation type="submission" date="2007-09" db="EMBL/GenBank/DDBJ databases">
        <authorList>
            <person name="Fulton L."/>
            <person name="Clifton S."/>
            <person name="Fulton B."/>
            <person name="Xu J."/>
            <person name="Minx P."/>
            <person name="Pepin K.H."/>
            <person name="Johnson M."/>
            <person name="Thiruvilangam P."/>
            <person name="Bhonagiri V."/>
            <person name="Nash W.E."/>
            <person name="Mardis E.R."/>
            <person name="Wilson R.K."/>
        </authorList>
    </citation>
    <scope>NUCLEOTIDE SEQUENCE [LARGE SCALE GENOMIC DNA]</scope>
    <source>
        <strain evidence="6 7">DSM 3991</strain>
    </source>
</reference>
<dbReference type="GO" id="GO:0004563">
    <property type="term" value="F:beta-N-acetylhexosaminidase activity"/>
    <property type="evidence" value="ECO:0007669"/>
    <property type="project" value="UniProtKB-ARBA"/>
</dbReference>
<dbReference type="STRING" id="428127.EUBDOL_00163"/>
<dbReference type="eggNOG" id="COG3525">
    <property type="taxonomic scope" value="Bacteria"/>
</dbReference>
<dbReference type="InterPro" id="IPR017853">
    <property type="entry name" value="GH"/>
</dbReference>
<accession>A8R830</accession>
<feature type="domain" description="Glycoside hydrolase family 20 catalytic" evidence="5">
    <location>
        <begin position="68"/>
        <end position="386"/>
    </location>
</feature>
<evidence type="ECO:0000313" key="6">
    <source>
        <dbReference type="EMBL" id="EDP12254.1"/>
    </source>
</evidence>
<evidence type="ECO:0000256" key="3">
    <source>
        <dbReference type="SAM" id="MobiDB-lite"/>
    </source>
</evidence>
<dbReference type="CAZy" id="GH20">
    <property type="family name" value="Glycoside Hydrolase Family 20"/>
</dbReference>
<dbReference type="InterPro" id="IPR015883">
    <property type="entry name" value="Glyco_hydro_20_cat"/>
</dbReference>
<dbReference type="HOGENOM" id="CLU_478809_0_0_9"/>
<name>A8R830_9FIRM</name>
<dbReference type="Gene3D" id="3.20.20.80">
    <property type="entry name" value="Glycosidases"/>
    <property type="match status" value="1"/>
</dbReference>
<evidence type="ECO:0000256" key="1">
    <source>
        <dbReference type="ARBA" id="ARBA00006285"/>
    </source>
</evidence>